<dbReference type="SUPFAM" id="SSF51206">
    <property type="entry name" value="cAMP-binding domain-like"/>
    <property type="match status" value="1"/>
</dbReference>
<evidence type="ECO:0000256" key="1">
    <source>
        <dbReference type="ARBA" id="ARBA00023122"/>
    </source>
</evidence>
<dbReference type="PANTHER" id="PTHR43080:SF2">
    <property type="entry name" value="CBS DOMAIN-CONTAINING PROTEIN"/>
    <property type="match status" value="1"/>
</dbReference>
<dbReference type="Gene3D" id="3.10.580.10">
    <property type="entry name" value="CBS-domain"/>
    <property type="match status" value="1"/>
</dbReference>
<dbReference type="InterPro" id="IPR046342">
    <property type="entry name" value="CBS_dom_sf"/>
</dbReference>
<reference evidence="4 5" key="1">
    <citation type="submission" date="2016-10" db="EMBL/GenBank/DDBJ databases">
        <authorList>
            <person name="de Groot N.N."/>
        </authorList>
    </citation>
    <scope>NUCLEOTIDE SEQUENCE [LARGE SCALE GENOMIC DNA]</scope>
    <source>
        <strain evidence="4 5">DSM 19706</strain>
    </source>
</reference>
<dbReference type="RefSeq" id="WP_093328535.1">
    <property type="nucleotide sequence ID" value="NZ_AP027363.1"/>
</dbReference>
<dbReference type="CDD" id="cd05401">
    <property type="entry name" value="NT_GlnE_GlnD_like"/>
    <property type="match status" value="1"/>
</dbReference>
<keyword evidence="5" id="KW-1185">Reference proteome</keyword>
<dbReference type="Pfam" id="PF00571">
    <property type="entry name" value="CBS"/>
    <property type="match status" value="2"/>
</dbReference>
<dbReference type="SUPFAM" id="SSF54631">
    <property type="entry name" value="CBS-domain pair"/>
    <property type="match status" value="1"/>
</dbReference>
<dbReference type="InterPro" id="IPR005105">
    <property type="entry name" value="GlnD_Uridyltrans_N"/>
</dbReference>
<dbReference type="EMBL" id="FOHK01000005">
    <property type="protein sequence ID" value="SET20252.1"/>
    <property type="molecule type" value="Genomic_DNA"/>
</dbReference>
<dbReference type="AlphaFoldDB" id="A0A1I0CLA5"/>
<evidence type="ECO:0000256" key="2">
    <source>
        <dbReference type="PROSITE-ProRule" id="PRU00703"/>
    </source>
</evidence>
<dbReference type="InterPro" id="IPR014710">
    <property type="entry name" value="RmlC-like_jellyroll"/>
</dbReference>
<accession>A0A1I0CLA5</accession>
<proteinExistence type="predicted"/>
<dbReference type="STRING" id="349064.SAMN05660429_01236"/>
<dbReference type="GO" id="GO:0008773">
    <property type="term" value="F:[protein-PII] uridylyltransferase activity"/>
    <property type="evidence" value="ECO:0007669"/>
    <property type="project" value="InterPro"/>
</dbReference>
<dbReference type="Pfam" id="PF03445">
    <property type="entry name" value="DUF294"/>
    <property type="match status" value="1"/>
</dbReference>
<keyword evidence="1 2" id="KW-0129">CBS domain</keyword>
<feature type="domain" description="CBS" evidence="3">
    <location>
        <begin position="226"/>
        <end position="284"/>
    </location>
</feature>
<evidence type="ECO:0000259" key="3">
    <source>
        <dbReference type="PROSITE" id="PS51371"/>
    </source>
</evidence>
<organism evidence="4 5">
    <name type="scientific">Thalassotalea agarivorans</name>
    <name type="common">Thalassomonas agarivorans</name>
    <dbReference type="NCBI Taxonomy" id="349064"/>
    <lineage>
        <taxon>Bacteria</taxon>
        <taxon>Pseudomonadati</taxon>
        <taxon>Pseudomonadota</taxon>
        <taxon>Gammaproteobacteria</taxon>
        <taxon>Alteromonadales</taxon>
        <taxon>Colwelliaceae</taxon>
        <taxon>Thalassotalea</taxon>
    </lineage>
</organism>
<dbReference type="PROSITE" id="PS51371">
    <property type="entry name" value="CBS"/>
    <property type="match status" value="2"/>
</dbReference>
<evidence type="ECO:0000313" key="5">
    <source>
        <dbReference type="Proteomes" id="UP000199308"/>
    </source>
</evidence>
<dbReference type="PANTHER" id="PTHR43080">
    <property type="entry name" value="CBS DOMAIN-CONTAINING PROTEIN CBSX3, MITOCHONDRIAL"/>
    <property type="match status" value="1"/>
</dbReference>
<dbReference type="SMART" id="SM00116">
    <property type="entry name" value="CBS"/>
    <property type="match status" value="2"/>
</dbReference>
<dbReference type="InterPro" id="IPR051257">
    <property type="entry name" value="Diverse_CBS-Domain"/>
</dbReference>
<dbReference type="InterPro" id="IPR000644">
    <property type="entry name" value="CBS_dom"/>
</dbReference>
<protein>
    <submittedName>
        <fullName evidence="4">CBS domain-containing protein</fullName>
    </submittedName>
</protein>
<evidence type="ECO:0000313" key="4">
    <source>
        <dbReference type="EMBL" id="SET20252.1"/>
    </source>
</evidence>
<feature type="domain" description="CBS" evidence="3">
    <location>
        <begin position="162"/>
        <end position="218"/>
    </location>
</feature>
<name>A0A1I0CLA5_THASX</name>
<dbReference type="Pfam" id="PF10335">
    <property type="entry name" value="DUF294_C"/>
    <property type="match status" value="1"/>
</dbReference>
<dbReference type="InterPro" id="IPR018821">
    <property type="entry name" value="DUF294_put_nucleoTrafse_sb-bd"/>
</dbReference>
<sequence>MDNELAELMAFVKDIPPFDTLPNDVVNQIVREMSICYVRQSEQLPPAQVDTRSLFILRKGALSYYAIAGDMPEFLGMYGEGDICTVFFDDQEAAMYRVAATEDTLLYAISWQQLLTITASIPAFAAFFKQSAEERLNQRMEHATAEAVVASSLSNALVTDFYHTPVSTIAVDATIVDCAKKMSALRHSCLVVMEKTTPVGIVTDKDIRRRCVAAGLATSELVKTIMTPDILSIDGKMSAYDALMIMTSKHLHHLPVMEFGELTGMVTVTDLINQEGHNAIHIASLISKAKSVEALATISKMLPQLQVRMTKLGSSADHVAKSMSAITAALTTRLLSMAEDIQGPPPVPYAWLAAGSQARQEQLSNSDQDNALIISDEMQPEHDYYFYDLATFVCDGLAACGFVYCPGEVMATNPKWRKTQKGWHKYFQQWVDKPDPKALMHSSIFFDLVTVHGDENLLEEVRGRMLQKTQNNTLFIAHLTRNALSLRPPLGFFRDFVLISEGENKATLDLKHNGIAPIVDLARIYALSEGISEVNTLTRLKLAGGTKSLTQSSADNLIDAFEFLNMLRMEHQLKNMIAGNKANNFLSPKSLSKLEREHLKDAFKVIKTLQDARQSTY</sequence>
<dbReference type="CDD" id="cd04587">
    <property type="entry name" value="CBS_pair_CAP-ED_NT_Pol-beta-like_DUF294_assoc"/>
    <property type="match status" value="1"/>
</dbReference>
<dbReference type="OrthoDB" id="9808528at2"/>
<dbReference type="Gene3D" id="2.60.120.10">
    <property type="entry name" value="Jelly Rolls"/>
    <property type="match status" value="1"/>
</dbReference>
<dbReference type="InterPro" id="IPR018490">
    <property type="entry name" value="cNMP-bd_dom_sf"/>
</dbReference>
<gene>
    <name evidence="4" type="ORF">SAMN05660429_01236</name>
</gene>
<dbReference type="Proteomes" id="UP000199308">
    <property type="component" value="Unassembled WGS sequence"/>
</dbReference>